<proteinExistence type="predicted"/>
<organism evidence="2 3">
    <name type="scientific">Aureobasidium melanogenum (strain CBS 110374)</name>
    <name type="common">Aureobasidium pullulans var. melanogenum</name>
    <dbReference type="NCBI Taxonomy" id="1043003"/>
    <lineage>
        <taxon>Eukaryota</taxon>
        <taxon>Fungi</taxon>
        <taxon>Dikarya</taxon>
        <taxon>Ascomycota</taxon>
        <taxon>Pezizomycotina</taxon>
        <taxon>Dothideomycetes</taxon>
        <taxon>Dothideomycetidae</taxon>
        <taxon>Dothideales</taxon>
        <taxon>Saccotheciaceae</taxon>
        <taxon>Aureobasidium</taxon>
    </lineage>
</organism>
<feature type="region of interest" description="Disordered" evidence="1">
    <location>
        <begin position="245"/>
        <end position="276"/>
    </location>
</feature>
<evidence type="ECO:0000313" key="3">
    <source>
        <dbReference type="Proteomes" id="UP000030672"/>
    </source>
</evidence>
<dbReference type="HOGENOM" id="CLU_739617_0_0_1"/>
<dbReference type="AlphaFoldDB" id="A0A074VIK3"/>
<name>A0A074VIK3_AURM1</name>
<evidence type="ECO:0000256" key="1">
    <source>
        <dbReference type="SAM" id="MobiDB-lite"/>
    </source>
</evidence>
<protein>
    <submittedName>
        <fullName evidence="2">Uncharacterized protein</fullName>
    </submittedName>
</protein>
<feature type="compositionally biased region" description="Polar residues" evidence="1">
    <location>
        <begin position="44"/>
        <end position="55"/>
    </location>
</feature>
<keyword evidence="3" id="KW-1185">Reference proteome</keyword>
<accession>A0A074VIK3</accession>
<dbReference type="EMBL" id="KL584851">
    <property type="protein sequence ID" value="KEQ58924.1"/>
    <property type="molecule type" value="Genomic_DNA"/>
</dbReference>
<dbReference type="GeneID" id="63918680"/>
<feature type="region of interest" description="Disordered" evidence="1">
    <location>
        <begin position="32"/>
        <end position="67"/>
    </location>
</feature>
<reference evidence="2 3" key="1">
    <citation type="journal article" date="2014" name="BMC Genomics">
        <title>Genome sequencing of four Aureobasidium pullulans varieties: biotechnological potential, stress tolerance, and description of new species.</title>
        <authorList>
            <person name="Gostin Ar C."/>
            <person name="Ohm R.A."/>
            <person name="Kogej T."/>
            <person name="Sonjak S."/>
            <person name="Turk M."/>
            <person name="Zajc J."/>
            <person name="Zalar P."/>
            <person name="Grube M."/>
            <person name="Sun H."/>
            <person name="Han J."/>
            <person name="Sharma A."/>
            <person name="Chiniquy J."/>
            <person name="Ngan C.Y."/>
            <person name="Lipzen A."/>
            <person name="Barry K."/>
            <person name="Grigoriev I.V."/>
            <person name="Gunde-Cimerman N."/>
        </authorList>
    </citation>
    <scope>NUCLEOTIDE SEQUENCE [LARGE SCALE GENOMIC DNA]</scope>
    <source>
        <strain evidence="2 3">CBS 110374</strain>
    </source>
</reference>
<dbReference type="RefSeq" id="XP_040875947.1">
    <property type="nucleotide sequence ID" value="XM_041025307.1"/>
</dbReference>
<gene>
    <name evidence="2" type="ORF">M437DRAFT_69589</name>
</gene>
<sequence length="374" mass="41550">MDRAARCSQPATRNVGDPAKGCCVRIRVGYPRQGAGTSVREGPQKSQNEGSSAPTAGQKRASTRQSRLQMMMTSPRISEHGQMPPINFAYRAGSAENMSNGRLLMQKVWSETFPTDRRAANHSIGQALLPTNEMSTACLYPSTPWLPLCLTGGLRRTEPGASAEASKRYPSTRTNRGGVCAAAMYKKHQQLNTRARRRPVRVMLGPHLLLYKTLGSRTPHIHTPHIIRASMEYRARRFTLPTNTVCFRGDHSSPANKPGQGTGTRPPPSHKDGEGRWRRECQIIASRPVFYQGLLRFQVPSQKLVEAAHKKGIRKSVPGKHACLSLFMILDSLSRYPPNVYVVGSLAPVEFENPMPCRKYMRARACHSRSQVPQ</sequence>
<evidence type="ECO:0000313" key="2">
    <source>
        <dbReference type="EMBL" id="KEQ58924.1"/>
    </source>
</evidence>
<dbReference type="Proteomes" id="UP000030672">
    <property type="component" value="Unassembled WGS sequence"/>
</dbReference>